<dbReference type="Gene3D" id="3.90.640.10">
    <property type="entry name" value="Actin, Chain A, domain 4"/>
    <property type="match status" value="1"/>
</dbReference>
<dbReference type="PROSITE" id="PS00297">
    <property type="entry name" value="HSP70_1"/>
    <property type="match status" value="2"/>
</dbReference>
<dbReference type="GO" id="GO:0140662">
    <property type="term" value="F:ATP-dependent protein folding chaperone"/>
    <property type="evidence" value="ECO:0007669"/>
    <property type="project" value="InterPro"/>
</dbReference>
<evidence type="ECO:0000313" key="6">
    <source>
        <dbReference type="EnsemblPlants" id="ONIVA11G05840.1"/>
    </source>
</evidence>
<dbReference type="Gene3D" id="2.60.34.10">
    <property type="entry name" value="Substrate Binding Domain Of DNAk, Chain A, domain 1"/>
    <property type="match status" value="2"/>
</dbReference>
<evidence type="ECO:0000256" key="5">
    <source>
        <dbReference type="SAM" id="MobiDB-lite"/>
    </source>
</evidence>
<evidence type="ECO:0000256" key="1">
    <source>
        <dbReference type="ARBA" id="ARBA00004319"/>
    </source>
</evidence>
<dbReference type="FunFam" id="2.60.34.10:FF:000012">
    <property type="entry name" value="Heat shock 70 kDa protein"/>
    <property type="match status" value="2"/>
</dbReference>
<dbReference type="HOGENOM" id="CLU_279708_0_0_1"/>
<protein>
    <recommendedName>
        <fullName evidence="8">Heat shock protein 70</fullName>
    </recommendedName>
</protein>
<reference evidence="6" key="2">
    <citation type="submission" date="2018-04" db="EMBL/GenBank/DDBJ databases">
        <title>OnivRS2 (Oryza nivara Reference Sequence Version 2).</title>
        <authorList>
            <person name="Zhang J."/>
            <person name="Kudrna D."/>
            <person name="Lee S."/>
            <person name="Talag J."/>
            <person name="Rajasekar S."/>
            <person name="Welchert J."/>
            <person name="Hsing Y.-I."/>
            <person name="Wing R.A."/>
        </authorList>
    </citation>
    <scope>NUCLEOTIDE SEQUENCE [LARGE SCALE GENOMIC DNA]</scope>
    <source>
        <strain evidence="6">SL10</strain>
    </source>
</reference>
<evidence type="ECO:0000313" key="7">
    <source>
        <dbReference type="Proteomes" id="UP000006591"/>
    </source>
</evidence>
<dbReference type="GO" id="GO:0005788">
    <property type="term" value="C:endoplasmic reticulum lumen"/>
    <property type="evidence" value="ECO:0007669"/>
    <property type="project" value="UniProtKB-SubCell"/>
</dbReference>
<proteinExistence type="inferred from homology"/>
<evidence type="ECO:0000256" key="3">
    <source>
        <dbReference type="ARBA" id="ARBA00022741"/>
    </source>
</evidence>
<dbReference type="Gene3D" id="3.30.30.30">
    <property type="match status" value="2"/>
</dbReference>
<organism evidence="6">
    <name type="scientific">Oryza nivara</name>
    <name type="common">Indian wild rice</name>
    <name type="synonym">Oryza sativa f. spontanea</name>
    <dbReference type="NCBI Taxonomy" id="4536"/>
    <lineage>
        <taxon>Eukaryota</taxon>
        <taxon>Viridiplantae</taxon>
        <taxon>Streptophyta</taxon>
        <taxon>Embryophyta</taxon>
        <taxon>Tracheophyta</taxon>
        <taxon>Spermatophyta</taxon>
        <taxon>Magnoliopsida</taxon>
        <taxon>Liliopsida</taxon>
        <taxon>Poales</taxon>
        <taxon>Poaceae</taxon>
        <taxon>BOP clade</taxon>
        <taxon>Oryzoideae</taxon>
        <taxon>Oryzeae</taxon>
        <taxon>Oryzinae</taxon>
        <taxon>Oryza</taxon>
    </lineage>
</organism>
<dbReference type="Proteomes" id="UP000006591">
    <property type="component" value="Chromosome 11"/>
</dbReference>
<dbReference type="InterPro" id="IPR043129">
    <property type="entry name" value="ATPase_NBD"/>
</dbReference>
<dbReference type="EnsemblPlants" id="ONIVA11G05840.1">
    <property type="protein sequence ID" value="ONIVA11G05840.1"/>
    <property type="gene ID" value="ONIVA11G05840"/>
</dbReference>
<dbReference type="STRING" id="4536.A0A0E0IZ83"/>
<dbReference type="eggNOG" id="KOG0101">
    <property type="taxonomic scope" value="Eukaryota"/>
</dbReference>
<dbReference type="SUPFAM" id="SSF100920">
    <property type="entry name" value="Heat shock protein 70kD (HSP70), peptide-binding domain"/>
    <property type="match status" value="2"/>
</dbReference>
<comment type="subcellular location">
    <subcellularLocation>
        <location evidence="1">Endoplasmic reticulum lumen</location>
    </subcellularLocation>
</comment>
<evidence type="ECO:0000256" key="4">
    <source>
        <dbReference type="ARBA" id="ARBA00022840"/>
    </source>
</evidence>
<evidence type="ECO:0008006" key="8">
    <source>
        <dbReference type="Google" id="ProtNLM"/>
    </source>
</evidence>
<dbReference type="Gramene" id="ONIVA11G05840.1">
    <property type="protein sequence ID" value="ONIVA11G05840.1"/>
    <property type="gene ID" value="ONIVA11G05840"/>
</dbReference>
<dbReference type="PROSITE" id="PS01036">
    <property type="entry name" value="HSP70_3"/>
    <property type="match status" value="2"/>
</dbReference>
<accession>A0A0E0IZ83</accession>
<keyword evidence="4" id="KW-0067">ATP-binding</keyword>
<dbReference type="PROSITE" id="PS00329">
    <property type="entry name" value="HSP70_2"/>
    <property type="match status" value="1"/>
</dbReference>
<reference evidence="6" key="1">
    <citation type="submission" date="2015-04" db="UniProtKB">
        <authorList>
            <consortium name="EnsemblPlants"/>
        </authorList>
    </citation>
    <scope>IDENTIFICATION</scope>
    <source>
        <strain evidence="6">SL10</strain>
    </source>
</reference>
<dbReference type="FunFam" id="3.90.640.10:FF:000002">
    <property type="entry name" value="Heat shock 70 kDa"/>
    <property type="match status" value="1"/>
</dbReference>
<keyword evidence="7" id="KW-1185">Reference proteome</keyword>
<dbReference type="OMA" id="ATMEVSI"/>
<dbReference type="SUPFAM" id="SSF53067">
    <property type="entry name" value="Actin-like ATPase domain"/>
    <property type="match status" value="4"/>
</dbReference>
<dbReference type="AlphaFoldDB" id="A0A0E0IZ83"/>
<evidence type="ECO:0000256" key="2">
    <source>
        <dbReference type="ARBA" id="ARBA00007381"/>
    </source>
</evidence>
<dbReference type="PRINTS" id="PR00301">
    <property type="entry name" value="HEATSHOCK70"/>
</dbReference>
<feature type="compositionally biased region" description="Polar residues" evidence="5">
    <location>
        <begin position="438"/>
        <end position="447"/>
    </location>
</feature>
<dbReference type="Pfam" id="PF00012">
    <property type="entry name" value="HSP70"/>
    <property type="match status" value="3"/>
</dbReference>
<keyword evidence="3" id="KW-0547">Nucleotide-binding</keyword>
<dbReference type="GO" id="GO:0005524">
    <property type="term" value="F:ATP binding"/>
    <property type="evidence" value="ECO:0007669"/>
    <property type="project" value="UniProtKB-KW"/>
</dbReference>
<sequence length="1126" mass="123110">MAASNTTKSPAIGIDLGTTYSCVAVWRHDRSEAITNDQGNRITPSCVAFTAADRFVGDAAENQAALNPTNTIFEAQRLIGRRFSDKSVQEDIKLWPFKVIAGPDDRPTIVVQHEGKEMQFVPEEISAMVLSKLRDAAVAYLGEPVTDAVITVPKAIRRLRSACERAKRLLSFTAQTSIEVDSLHDGVDFCAKMSRSRFEELNKELFGKCVKAVEKCLEDAKMDKSAVHDVVLVGGSSRIPKLQSMLHDFFQEKKLRHSVNPDEAVAYGAAIQASILNGDSDDADADADDKKRVMILRDITPLSLGVEINFDHTMSVVIPRNTFIPTKNTRRYTTLYDNQIRVSFPVFEGESASTLDNNLLGKFVLSGVLPAPRGVPQIDVTFDFDTNGVLHVFAEDMGTGSKNNITITNHSGRLKKEDVERMSREARSYNRKRKRTRSSLQMNSGNLQLPGATGMENKPRSFSREADILASDCGEMASAPGDGKQGGGGGGPAVGIDLGTTYSCVAVWRHDRGEVIANDQGNRLTPSCVAFTADDDDSFVGDAAFNQSALNPTNTIFEVKRLIGRRFSDDSVQKDIKLWPFKVVAGQEDRPMIVVRHEGEERQFMPEEISSMVLAKMRETAEVYLGKTVTKAVITVPVYFNNAQRQATMDAGAIAGLNVMRIINEPTAAALAYCLEKMPVSNKGRMVLVFDLGGGTFDISLLNIDPGVNIDMGLFEVKATAGDTHLGGADFDNELVKHSLREFNRKHGSMDIESNQKALRRLRTACERAKRMLSSTMQTTIEVDSLHQGIDFRVTLTRSRFEELNKDLFSKCMEAMENCLRDAKVDKWSVDDVVLVGGSTRIPKVQKMLSEFFDGKELCRSINPDEAVAYGAAIQASILCGGTDDKRLVDMLLREVTPLSLGVETEDNCTMSVVIPRNTAIPTKKVKNFTTLYDNQINVSFPVYEGESANTKDNNLLGEFTLYGIPPAPKRVPSIDATFDIDANGVLNVSAEHKVTGQKNSITITNRSGRLNKEEIDRMALEAERHKMKRIKQNERYDIAVVAAAAEGGLSDDAALMRDLAGGVEGGSGDPIEAGLDSPVGGTDGEAACWQRILGWRGLGMTTTSEGEDAAGGSLTRGFGVCVDPK</sequence>
<dbReference type="InterPro" id="IPR018181">
    <property type="entry name" value="Heat_shock_70_CS"/>
</dbReference>
<dbReference type="PANTHER" id="PTHR19375">
    <property type="entry name" value="HEAT SHOCK PROTEIN 70KDA"/>
    <property type="match status" value="1"/>
</dbReference>
<feature type="compositionally biased region" description="Basic and acidic residues" evidence="5">
    <location>
        <begin position="414"/>
        <end position="428"/>
    </location>
</feature>
<dbReference type="InterPro" id="IPR029047">
    <property type="entry name" value="HSP70_peptide-bd_sf"/>
</dbReference>
<feature type="region of interest" description="Disordered" evidence="5">
    <location>
        <begin position="414"/>
        <end position="459"/>
    </location>
</feature>
<name>A0A0E0IZ83_ORYNI</name>
<dbReference type="FunFam" id="3.90.640.10:FF:000003">
    <property type="entry name" value="Molecular chaperone DnaK"/>
    <property type="match status" value="1"/>
</dbReference>
<dbReference type="Gene3D" id="3.30.420.40">
    <property type="match status" value="4"/>
</dbReference>
<dbReference type="FunFam" id="3.30.420.40:FF:000026">
    <property type="entry name" value="Heat shock protein 70"/>
    <property type="match status" value="1"/>
</dbReference>
<dbReference type="FunFam" id="3.30.420.40:FF:000004">
    <property type="entry name" value="Molecular chaperone DnaK"/>
    <property type="match status" value="1"/>
</dbReference>
<dbReference type="InterPro" id="IPR013126">
    <property type="entry name" value="Hsp_70_fam"/>
</dbReference>
<dbReference type="FunFam" id="3.30.30.30:FF:000005">
    <property type="entry name" value="Heat shock protein ssb1"/>
    <property type="match status" value="2"/>
</dbReference>
<comment type="similarity">
    <text evidence="2">Belongs to the heat shock protein 70 family.</text>
</comment>